<dbReference type="OrthoDB" id="1814213at2"/>
<evidence type="ECO:0000313" key="2">
    <source>
        <dbReference type="EMBL" id="OWK34224.1"/>
    </source>
</evidence>
<gene>
    <name evidence="2" type="ORF">FRUB_10195</name>
</gene>
<dbReference type="AlphaFoldDB" id="A0A225D3M8"/>
<dbReference type="Gene3D" id="3.40.50.300">
    <property type="entry name" value="P-loop containing nucleotide triphosphate hydrolases"/>
    <property type="match status" value="1"/>
</dbReference>
<protein>
    <submittedName>
        <fullName evidence="2">Putative 2-component regulator</fullName>
    </submittedName>
</protein>
<dbReference type="InterPro" id="IPR027417">
    <property type="entry name" value="P-loop_NTPase"/>
</dbReference>
<proteinExistence type="predicted"/>
<evidence type="ECO:0000259" key="1">
    <source>
        <dbReference type="Pfam" id="PF20030"/>
    </source>
</evidence>
<dbReference type="PANTHER" id="PTHR32204">
    <property type="entry name" value="ATPASE RAVA"/>
    <property type="match status" value="1"/>
</dbReference>
<organism evidence="2 3">
    <name type="scientific">Fimbriiglobus ruber</name>
    <dbReference type="NCBI Taxonomy" id="1908690"/>
    <lineage>
        <taxon>Bacteria</taxon>
        <taxon>Pseudomonadati</taxon>
        <taxon>Planctomycetota</taxon>
        <taxon>Planctomycetia</taxon>
        <taxon>Gemmatales</taxon>
        <taxon>Gemmataceae</taxon>
        <taxon>Fimbriiglobus</taxon>
    </lineage>
</organism>
<dbReference type="Proteomes" id="UP000214646">
    <property type="component" value="Unassembled WGS sequence"/>
</dbReference>
<sequence length="264" mass="29098">MKLLRPDIDPVRDKFAQARLELSSALIEREDEIDLVLTALVANEHVLLVGPPGCGKSLLLDSVLSWTGGTKFSILLTKFTTVEEVMGPVSLAALKEDKYLRITSGKLPEAEFAYLDEVFKASSAILNTLLRMLNERVYDAGDGVARPVPLKLCLAASNEWASPDTGKELAAIADRFLLRKTVAPIRSQAGRQKLLWTRDHAPRLSTTITPAEVGQARLWALTLPWADDAKDALEIVLKELAKEGVQPGDRRQFKTSGWSRRSPT</sequence>
<evidence type="ECO:0000313" key="3">
    <source>
        <dbReference type="Proteomes" id="UP000214646"/>
    </source>
</evidence>
<dbReference type="EMBL" id="NIDE01000020">
    <property type="protein sequence ID" value="OWK34224.1"/>
    <property type="molecule type" value="Genomic_DNA"/>
</dbReference>
<dbReference type="InterPro" id="IPR045427">
    <property type="entry name" value="MoxR"/>
</dbReference>
<name>A0A225D3M8_9BACT</name>
<keyword evidence="3" id="KW-1185">Reference proteome</keyword>
<reference evidence="3" key="1">
    <citation type="submission" date="2017-06" db="EMBL/GenBank/DDBJ databases">
        <title>Genome analysis of Fimbriiglobus ruber SP5, the first member of the order Planctomycetales with confirmed chitinolytic capability.</title>
        <authorList>
            <person name="Ravin N.V."/>
            <person name="Rakitin A.L."/>
            <person name="Ivanova A.A."/>
            <person name="Beletsky A.V."/>
            <person name="Kulichevskaya I.S."/>
            <person name="Mardanov A.V."/>
            <person name="Dedysh S.N."/>
        </authorList>
    </citation>
    <scope>NUCLEOTIDE SEQUENCE [LARGE SCALE GENOMIC DNA]</scope>
    <source>
        <strain evidence="3">SP5</strain>
    </source>
</reference>
<dbReference type="PANTHER" id="PTHR32204:SF0">
    <property type="entry name" value="ATPASE RAVA"/>
    <property type="match status" value="1"/>
</dbReference>
<dbReference type="SUPFAM" id="SSF52540">
    <property type="entry name" value="P-loop containing nucleoside triphosphate hydrolases"/>
    <property type="match status" value="1"/>
</dbReference>
<dbReference type="CDD" id="cd00009">
    <property type="entry name" value="AAA"/>
    <property type="match status" value="1"/>
</dbReference>
<dbReference type="RefSeq" id="WP_161968111.1">
    <property type="nucleotide sequence ID" value="NZ_NIDE01000020.1"/>
</dbReference>
<dbReference type="Pfam" id="PF20030">
    <property type="entry name" value="bpMoxR"/>
    <property type="match status" value="1"/>
</dbReference>
<feature type="domain" description="MoxR" evidence="1">
    <location>
        <begin position="18"/>
        <end position="191"/>
    </location>
</feature>
<accession>A0A225D3M8</accession>
<dbReference type="InterPro" id="IPR050513">
    <property type="entry name" value="RavA_ATPases"/>
</dbReference>
<comment type="caution">
    <text evidence="2">The sequence shown here is derived from an EMBL/GenBank/DDBJ whole genome shotgun (WGS) entry which is preliminary data.</text>
</comment>